<dbReference type="RefSeq" id="WP_237262095.1">
    <property type="nucleotide sequence ID" value="NZ_AP024202.1"/>
</dbReference>
<protein>
    <recommendedName>
        <fullName evidence="3">DUF748 domain-containing protein</fullName>
    </recommendedName>
</protein>
<evidence type="ECO:0008006" key="3">
    <source>
        <dbReference type="Google" id="ProtNLM"/>
    </source>
</evidence>
<sequence>MAFWVTRNRWKSGIIVLLIAFILALPYLVQQLAQKLILDYAKPYGIQQVQLSKVDLNPLKGVVQIHDLQLFQKADTEKAVAQIGLLGVNLDVISLFQQRIWIESLSFENARLPFELNQDQALFLAGIPLSSKKSDATAKQKSSHFSFLPGLDNIDLKQIQISLHYQKQTTQFDIENLTLNALHAWSKEDYARLIIKSTLNQQPIKANLQLHLFADTPKIVGTLQAHGINLANFKHFVPQSDLIFNGNLNSNITFTLEQSKQGIKLFQQGEIALQDIQLIQDENQAKIRQLGWKGDLYLTQPTQATGDTKIALNGLLQADAINLNQAPFIAQIQQIALNGQSQIQLGETLHINSNKSLSIKGLEFRDTSQAKPLEIAFKQANLNGKFTLNKSQETQITLAEKLNLKGLQLDDANQKMRLNTDISATLNNQISLNENGLALTQNGGVELTNLSAHQAQLEAQLNQLNWQGALNLKNHQAMALDSKGKLEIADFSLANRQQNLTIAKARTLNIAELNIINLKDIGLQDIRLQGLAIAQNKKLPGLLAVSQIQLNNAHYQEQNKAKRLTLGNLAIRDSETHLSVTQDNKITQLETLLAALAESADTPKPTGVNKQTAVAEAAQNPEAPFHYSLASIKLSGNNPVHVTLEQTKPALKKTLKLEQFALGRIASQQPQKTSDFSLKVAFDEFSRLSSKGDLTPLQPTKHFYASSNLDGLALNDLSPLVEQKLGYKIESGQLSAKLTTKIDNNTIDAKNDIKLNKFKIKSVDNQKTQAIEKGFPVPLQAGLSLLQDKNDNIALSLPIQGDLNNPSFKIHDVINTALGKALAAASRTYLLLALQPFGAIALVGQYALDKGSNITLQAVDFTPGTTTLSAEMQAYLNKLNKLLTERRKIQIKLCEGASERDRFALKQQALEASIKQQSEQKNNQKIVVPDIEISNKELLKLAEERQKVIKRHLMNLGTSNNQIILCDPVIGKDDQKSQVKLSI</sequence>
<dbReference type="Pfam" id="PF05359">
    <property type="entry name" value="DUF748"/>
    <property type="match status" value="2"/>
</dbReference>
<dbReference type="EMBL" id="AP024202">
    <property type="protein sequence ID" value="BCN92394.1"/>
    <property type="molecule type" value="Genomic_DNA"/>
</dbReference>
<accession>A0ABM7MAM2</accession>
<reference evidence="1" key="1">
    <citation type="journal article" date="2022" name="Arch. Microbiol.">
        <title>Thiomicrorhabdus immobilis sp. nov., a mesophilic sulfur-oxidizing bacterium isolated from sediment of a brackish lake in northern Japan.</title>
        <authorList>
            <person name="Kojima H."/>
            <person name="Mochizuki J."/>
            <person name="Kanda M."/>
            <person name="Watanabe T."/>
            <person name="Fukui M."/>
        </authorList>
    </citation>
    <scope>NUCLEOTIDE SEQUENCE</scope>
    <source>
        <strain evidence="1">Am19</strain>
    </source>
</reference>
<dbReference type="InterPro" id="IPR008023">
    <property type="entry name" value="DUF748"/>
</dbReference>
<evidence type="ECO:0000313" key="1">
    <source>
        <dbReference type="EMBL" id="BCN92394.1"/>
    </source>
</evidence>
<gene>
    <name evidence="1" type="ORF">THMIRHAM_01790</name>
</gene>
<proteinExistence type="predicted"/>
<evidence type="ECO:0000313" key="2">
    <source>
        <dbReference type="Proteomes" id="UP001054820"/>
    </source>
</evidence>
<dbReference type="Proteomes" id="UP001054820">
    <property type="component" value="Chromosome"/>
</dbReference>
<organism evidence="1 2">
    <name type="scientific">Thiomicrorhabdus immobilis</name>
    <dbReference type="NCBI Taxonomy" id="2791037"/>
    <lineage>
        <taxon>Bacteria</taxon>
        <taxon>Pseudomonadati</taxon>
        <taxon>Pseudomonadota</taxon>
        <taxon>Gammaproteobacteria</taxon>
        <taxon>Thiotrichales</taxon>
        <taxon>Piscirickettsiaceae</taxon>
        <taxon>Thiomicrorhabdus</taxon>
    </lineage>
</organism>
<keyword evidence="2" id="KW-1185">Reference proteome</keyword>
<name>A0ABM7MAM2_9GAMM</name>